<dbReference type="InterPro" id="IPR011009">
    <property type="entry name" value="Kinase-like_dom_sf"/>
</dbReference>
<evidence type="ECO:0000259" key="19">
    <source>
        <dbReference type="PROSITE" id="PS50948"/>
    </source>
</evidence>
<dbReference type="GO" id="GO:0005886">
    <property type="term" value="C:plasma membrane"/>
    <property type="evidence" value="ECO:0007669"/>
    <property type="project" value="UniProtKB-SubCell"/>
</dbReference>
<dbReference type="FunFam" id="3.30.200.20:FF:001238">
    <property type="entry name" value="Os08g0179000 protein"/>
    <property type="match status" value="1"/>
</dbReference>
<dbReference type="SMART" id="SM00108">
    <property type="entry name" value="B_lectin"/>
    <property type="match status" value="1"/>
</dbReference>
<dbReference type="GO" id="GO:0004674">
    <property type="term" value="F:protein serine/threonine kinase activity"/>
    <property type="evidence" value="ECO:0007669"/>
    <property type="project" value="UniProtKB-KW"/>
</dbReference>
<dbReference type="CDD" id="cd00028">
    <property type="entry name" value="B_lectin"/>
    <property type="match status" value="1"/>
</dbReference>
<evidence type="ECO:0000256" key="13">
    <source>
        <dbReference type="ARBA" id="ARBA00047899"/>
    </source>
</evidence>
<dbReference type="SMART" id="SM00473">
    <property type="entry name" value="PAN_AP"/>
    <property type="match status" value="1"/>
</dbReference>
<evidence type="ECO:0000256" key="16">
    <source>
        <dbReference type="SAM" id="Phobius"/>
    </source>
</evidence>
<evidence type="ECO:0000256" key="8">
    <source>
        <dbReference type="ARBA" id="ARBA00022777"/>
    </source>
</evidence>
<dbReference type="InterPro" id="IPR000719">
    <property type="entry name" value="Prot_kinase_dom"/>
</dbReference>
<organism evidence="20 21">
    <name type="scientific">Lolium multiflorum</name>
    <name type="common">Italian ryegrass</name>
    <name type="synonym">Lolium perenne subsp. multiflorum</name>
    <dbReference type="NCBI Taxonomy" id="4521"/>
    <lineage>
        <taxon>Eukaryota</taxon>
        <taxon>Viridiplantae</taxon>
        <taxon>Streptophyta</taxon>
        <taxon>Embryophyta</taxon>
        <taxon>Tracheophyta</taxon>
        <taxon>Spermatophyta</taxon>
        <taxon>Magnoliopsida</taxon>
        <taxon>Liliopsida</taxon>
        <taxon>Poales</taxon>
        <taxon>Poaceae</taxon>
        <taxon>BOP clade</taxon>
        <taxon>Pooideae</taxon>
        <taxon>Poodae</taxon>
        <taxon>Poeae</taxon>
        <taxon>Poeae Chloroplast Group 2 (Poeae type)</taxon>
        <taxon>Loliodinae</taxon>
        <taxon>Loliinae</taxon>
        <taxon>Lolium</taxon>
    </lineage>
</organism>
<accession>A0AAD8VHJ2</accession>
<dbReference type="InterPro" id="IPR001480">
    <property type="entry name" value="Bulb-type_lectin_dom"/>
</dbReference>
<dbReference type="SMART" id="SM00220">
    <property type="entry name" value="S_TKc"/>
    <property type="match status" value="1"/>
</dbReference>
<evidence type="ECO:0000256" key="15">
    <source>
        <dbReference type="PROSITE-ProRule" id="PRU10141"/>
    </source>
</evidence>
<dbReference type="PROSITE" id="PS00107">
    <property type="entry name" value="PROTEIN_KINASE_ATP"/>
    <property type="match status" value="1"/>
</dbReference>
<evidence type="ECO:0000313" key="20">
    <source>
        <dbReference type="EMBL" id="KAK1605421.1"/>
    </source>
</evidence>
<dbReference type="InterPro" id="IPR017441">
    <property type="entry name" value="Protein_kinase_ATP_BS"/>
</dbReference>
<dbReference type="Pfam" id="PF07714">
    <property type="entry name" value="PK_Tyr_Ser-Thr"/>
    <property type="match status" value="1"/>
</dbReference>
<evidence type="ECO:0000256" key="6">
    <source>
        <dbReference type="ARBA" id="ARBA00022729"/>
    </source>
</evidence>
<proteinExistence type="predicted"/>
<keyword evidence="9 15" id="KW-0067">ATP-binding</keyword>
<dbReference type="Gene3D" id="3.30.200.20">
    <property type="entry name" value="Phosphorylase Kinase, domain 1"/>
    <property type="match status" value="1"/>
</dbReference>
<keyword evidence="21" id="KW-1185">Reference proteome</keyword>
<gene>
    <name evidence="20" type="ORF">QYE76_029094</name>
</gene>
<dbReference type="Pfam" id="PF00954">
    <property type="entry name" value="S_locus_glycop"/>
    <property type="match status" value="1"/>
</dbReference>
<feature type="domain" description="Apple" evidence="19">
    <location>
        <begin position="560"/>
        <end position="644"/>
    </location>
</feature>
<evidence type="ECO:0000259" key="18">
    <source>
        <dbReference type="PROSITE" id="PS50927"/>
    </source>
</evidence>
<keyword evidence="10" id="KW-1015">Disulfide bond</keyword>
<dbReference type="PROSITE" id="PS50011">
    <property type="entry name" value="PROTEIN_KINASE_DOM"/>
    <property type="match status" value="1"/>
</dbReference>
<dbReference type="Gene3D" id="2.90.10.10">
    <property type="entry name" value="Bulb-type lectin domain"/>
    <property type="match status" value="1"/>
</dbReference>
<sequence>MESKEEQSADRNFKQIETMLQFLGSAAIVQLVVNKLFYAEMMYLMLVKKSCAHDGLSSTKHTNILIHDKVCYLKVPLLGSFHQVCAGVLLPDDLMAWFYLIIVQCIQTCCCFLPSQTLMALRRSSKWPLHLPSSDPRMVKNFTGFNITARSILHTQKSSLRASRRASGRRSRIPVENDAFHAHGGIASLLCLRSFPPRSTASAAAASGQNNGFFNYGNILIPHSGSIYSSSAVLLCASDHLLVPGKPLSPGSILVSEDGIFAMGFFSPSNSTENHYYVGIWYNSIPERTVVWVANRAAPITDISSANLAITSNSNLVLSNSNGRVFWSTNNSNSINSSLAEAMLDKTGNFILRSAADSSILWQSFDHPTDTLLPGMNLRLSHKMHPLQQLVSWKSQQDPSPGDFSYSGDPDNLLQSFTWHGSRPHRRSPVWTNNLFRMEYMDRFNSTVYMSLHRADDDEVYMSFGMPTGSFVALVRMEIDYSGKVNILSWESSMSGWKILYTQLEHGCNTYGYCGPYGYCDNTQIVPGCKCLDGFEPRDNKGWIAGRFSLGCRRKEVLRCTHQDGFLTFPGMKVPAKFLHVPRRSFDECTEECRSNCSCVAYAYSSMRNMDIDGDDTRCLVWTGDLIDMENFTQGGENLFVRTNRLRGNKRKVRTLEAVLPVISTLLILICIGLIWIFVFRGNQERRDIWRRLSFGDRSSFNEPADRNTEFPILSFREIAAATNHFSESSILGQGGFGNVYKGTLAKDGTEIAVKRLSVGSVQGLVEFKNEIASIAKLQHRNLVKLLGCCVHKDEKLLIYEYLPNRSLDAFIFNDARKSLLNWPTRFKIITGVARGLLYLHQDSRLMMIHRDLKASNVLLDCEMSPKISDFGTARIFGVNEKQEHTNRVVGTLGYMSPEYAMEGIISVKSDVYSFGVLLLEIVSGLKISTTGLTTRSRNLIDHAWSLWKDGNMLDLVDSSIAEGCSPHEALRCIHIGLLSVQDNPSARPDMPWVVSSLVNHAIALPQPKEPQCFGHRSNYGTDGVGESHEYGISVGNLMGR</sequence>
<evidence type="ECO:0000256" key="5">
    <source>
        <dbReference type="ARBA" id="ARBA00022679"/>
    </source>
</evidence>
<dbReference type="EMBL" id="JAUUTY010000007">
    <property type="protein sequence ID" value="KAK1605421.1"/>
    <property type="molecule type" value="Genomic_DNA"/>
</dbReference>
<feature type="binding site" evidence="15">
    <location>
        <position position="755"/>
    </location>
    <ligand>
        <name>ATP</name>
        <dbReference type="ChEBI" id="CHEBI:30616"/>
    </ligand>
</feature>
<reference evidence="20" key="1">
    <citation type="submission" date="2023-07" db="EMBL/GenBank/DDBJ databases">
        <title>A chromosome-level genome assembly of Lolium multiflorum.</title>
        <authorList>
            <person name="Chen Y."/>
            <person name="Copetti D."/>
            <person name="Kolliker R."/>
            <person name="Studer B."/>
        </authorList>
    </citation>
    <scope>NUCLEOTIDE SEQUENCE</scope>
    <source>
        <strain evidence="20">02402/16</strain>
        <tissue evidence="20">Leaf</tissue>
    </source>
</reference>
<evidence type="ECO:0000256" key="7">
    <source>
        <dbReference type="ARBA" id="ARBA00022741"/>
    </source>
</evidence>
<evidence type="ECO:0000259" key="17">
    <source>
        <dbReference type="PROSITE" id="PS50011"/>
    </source>
</evidence>
<evidence type="ECO:0000256" key="2">
    <source>
        <dbReference type="ARBA" id="ARBA00012513"/>
    </source>
</evidence>
<keyword evidence="5" id="KW-0808">Transferase</keyword>
<evidence type="ECO:0000256" key="14">
    <source>
        <dbReference type="ARBA" id="ARBA00048679"/>
    </source>
</evidence>
<keyword evidence="12" id="KW-0325">Glycoprotein</keyword>
<evidence type="ECO:0000313" key="21">
    <source>
        <dbReference type="Proteomes" id="UP001231189"/>
    </source>
</evidence>
<keyword evidence="16" id="KW-0812">Transmembrane</keyword>
<evidence type="ECO:0000256" key="10">
    <source>
        <dbReference type="ARBA" id="ARBA00023157"/>
    </source>
</evidence>
<comment type="catalytic activity">
    <reaction evidence="14">
        <text>L-seryl-[protein] + ATP = O-phospho-L-seryl-[protein] + ADP + H(+)</text>
        <dbReference type="Rhea" id="RHEA:17989"/>
        <dbReference type="Rhea" id="RHEA-COMP:9863"/>
        <dbReference type="Rhea" id="RHEA-COMP:11604"/>
        <dbReference type="ChEBI" id="CHEBI:15378"/>
        <dbReference type="ChEBI" id="CHEBI:29999"/>
        <dbReference type="ChEBI" id="CHEBI:30616"/>
        <dbReference type="ChEBI" id="CHEBI:83421"/>
        <dbReference type="ChEBI" id="CHEBI:456216"/>
        <dbReference type="EC" id="2.7.11.1"/>
    </reaction>
</comment>
<evidence type="ECO:0000256" key="11">
    <source>
        <dbReference type="ARBA" id="ARBA00023170"/>
    </source>
</evidence>
<dbReference type="CDD" id="cd01098">
    <property type="entry name" value="PAN_AP_plant"/>
    <property type="match status" value="1"/>
</dbReference>
<dbReference type="GO" id="GO:0051707">
    <property type="term" value="P:response to other organism"/>
    <property type="evidence" value="ECO:0007669"/>
    <property type="project" value="UniProtKB-ARBA"/>
</dbReference>
<comment type="caution">
    <text evidence="20">The sequence shown here is derived from an EMBL/GenBank/DDBJ whole genome shotgun (WGS) entry which is preliminary data.</text>
</comment>
<evidence type="ECO:0000256" key="4">
    <source>
        <dbReference type="ARBA" id="ARBA00022527"/>
    </source>
</evidence>
<dbReference type="InterPro" id="IPR003609">
    <property type="entry name" value="Pan_app"/>
</dbReference>
<feature type="transmembrane region" description="Helical" evidence="16">
    <location>
        <begin position="655"/>
        <end position="679"/>
    </location>
</feature>
<evidence type="ECO:0000256" key="3">
    <source>
        <dbReference type="ARBA" id="ARBA00022475"/>
    </source>
</evidence>
<comment type="subcellular location">
    <subcellularLocation>
        <location evidence="1">Cell membrane</location>
        <topology evidence="1">Single-pass type I membrane protein</topology>
    </subcellularLocation>
</comment>
<keyword evidence="6" id="KW-0732">Signal</keyword>
<dbReference type="Pfam" id="PF01453">
    <property type="entry name" value="B_lectin"/>
    <property type="match status" value="1"/>
</dbReference>
<dbReference type="Proteomes" id="UP001231189">
    <property type="component" value="Unassembled WGS sequence"/>
</dbReference>
<dbReference type="PROSITE" id="PS50948">
    <property type="entry name" value="PAN"/>
    <property type="match status" value="1"/>
</dbReference>
<dbReference type="Pfam" id="PF08276">
    <property type="entry name" value="PAN_2"/>
    <property type="match status" value="1"/>
</dbReference>
<keyword evidence="16" id="KW-1133">Transmembrane helix</keyword>
<dbReference type="PROSITE" id="PS00108">
    <property type="entry name" value="PROTEIN_KINASE_ST"/>
    <property type="match status" value="1"/>
</dbReference>
<dbReference type="PROSITE" id="PS50927">
    <property type="entry name" value="BULB_LECTIN"/>
    <property type="match status" value="1"/>
</dbReference>
<keyword evidence="3" id="KW-1003">Cell membrane</keyword>
<keyword evidence="7 15" id="KW-0547">Nucleotide-binding</keyword>
<keyword evidence="4" id="KW-0723">Serine/threonine-protein kinase</keyword>
<evidence type="ECO:0000256" key="1">
    <source>
        <dbReference type="ARBA" id="ARBA00004251"/>
    </source>
</evidence>
<dbReference type="PANTHER" id="PTHR27002">
    <property type="entry name" value="RECEPTOR-LIKE SERINE/THREONINE-PROTEIN KINASE SD1-8"/>
    <property type="match status" value="1"/>
</dbReference>
<dbReference type="AlphaFoldDB" id="A0AAD8VHJ2"/>
<dbReference type="GO" id="GO:0005524">
    <property type="term" value="F:ATP binding"/>
    <property type="evidence" value="ECO:0007669"/>
    <property type="project" value="UniProtKB-UniRule"/>
</dbReference>
<dbReference type="EC" id="2.7.11.1" evidence="2"/>
<feature type="domain" description="Protein kinase" evidence="17">
    <location>
        <begin position="726"/>
        <end position="1004"/>
    </location>
</feature>
<dbReference type="FunFam" id="1.10.510.10:FF:000060">
    <property type="entry name" value="G-type lectin S-receptor-like serine/threonine-protein kinase"/>
    <property type="match status" value="1"/>
</dbReference>
<evidence type="ECO:0000256" key="12">
    <source>
        <dbReference type="ARBA" id="ARBA00023180"/>
    </source>
</evidence>
<dbReference type="InterPro" id="IPR036426">
    <property type="entry name" value="Bulb-type_lectin_dom_sf"/>
</dbReference>
<dbReference type="InterPro" id="IPR000858">
    <property type="entry name" value="S_locus_glycoprot_dom"/>
</dbReference>
<keyword evidence="8" id="KW-0418">Kinase</keyword>
<dbReference type="InterPro" id="IPR001245">
    <property type="entry name" value="Ser-Thr/Tyr_kinase_cat_dom"/>
</dbReference>
<dbReference type="CDD" id="cd14066">
    <property type="entry name" value="STKc_IRAK"/>
    <property type="match status" value="1"/>
</dbReference>
<feature type="transmembrane region" description="Helical" evidence="16">
    <location>
        <begin position="20"/>
        <end position="38"/>
    </location>
</feature>
<keyword evidence="16" id="KW-0472">Membrane</keyword>
<dbReference type="SUPFAM" id="SSF56112">
    <property type="entry name" value="Protein kinase-like (PK-like)"/>
    <property type="match status" value="1"/>
</dbReference>
<dbReference type="GO" id="GO:0048544">
    <property type="term" value="P:recognition of pollen"/>
    <property type="evidence" value="ECO:0007669"/>
    <property type="project" value="InterPro"/>
</dbReference>
<feature type="domain" description="Bulb-type lectin" evidence="18">
    <location>
        <begin position="239"/>
        <end position="365"/>
    </location>
</feature>
<comment type="catalytic activity">
    <reaction evidence="13">
        <text>L-threonyl-[protein] + ATP = O-phospho-L-threonyl-[protein] + ADP + H(+)</text>
        <dbReference type="Rhea" id="RHEA:46608"/>
        <dbReference type="Rhea" id="RHEA-COMP:11060"/>
        <dbReference type="Rhea" id="RHEA-COMP:11605"/>
        <dbReference type="ChEBI" id="CHEBI:15378"/>
        <dbReference type="ChEBI" id="CHEBI:30013"/>
        <dbReference type="ChEBI" id="CHEBI:30616"/>
        <dbReference type="ChEBI" id="CHEBI:61977"/>
        <dbReference type="ChEBI" id="CHEBI:456216"/>
        <dbReference type="EC" id="2.7.11.1"/>
    </reaction>
</comment>
<protein>
    <recommendedName>
        <fullName evidence="2">non-specific serine/threonine protein kinase</fullName>
        <ecNumber evidence="2">2.7.11.1</ecNumber>
    </recommendedName>
</protein>
<keyword evidence="11" id="KW-0675">Receptor</keyword>
<name>A0AAD8VHJ2_LOLMU</name>
<evidence type="ECO:0000256" key="9">
    <source>
        <dbReference type="ARBA" id="ARBA00022840"/>
    </source>
</evidence>
<dbReference type="InterPro" id="IPR008271">
    <property type="entry name" value="Ser/Thr_kinase_AS"/>
</dbReference>
<dbReference type="PANTHER" id="PTHR27002:SF454">
    <property type="entry name" value="RECEPTOR-LIKE SERINE_THREONINE-PROTEIN KINASE"/>
    <property type="match status" value="1"/>
</dbReference>
<dbReference type="SUPFAM" id="SSF51110">
    <property type="entry name" value="alpha-D-mannose-specific plant lectins"/>
    <property type="match status" value="1"/>
</dbReference>
<dbReference type="Gene3D" id="1.10.510.10">
    <property type="entry name" value="Transferase(Phosphotransferase) domain 1"/>
    <property type="match status" value="1"/>
</dbReference>